<dbReference type="PANTHER" id="PTHR43737:SF1">
    <property type="entry name" value="DUF1501 DOMAIN-CONTAINING PROTEIN"/>
    <property type="match status" value="1"/>
</dbReference>
<gene>
    <name evidence="2" type="ORF">V3330_11935</name>
</gene>
<reference evidence="2 3" key="1">
    <citation type="submission" date="2024-02" db="EMBL/GenBank/DDBJ databases">
        <title>A novel Wenzhouxiangellaceae bacterium, isolated from coastal sediments.</title>
        <authorList>
            <person name="Du Z.-J."/>
            <person name="Ye Y.-Q."/>
            <person name="Zhang X.-Y."/>
        </authorList>
    </citation>
    <scope>NUCLEOTIDE SEQUENCE [LARGE SCALE GENOMIC DNA]</scope>
    <source>
        <strain evidence="2 3">CH-27</strain>
    </source>
</reference>
<dbReference type="PROSITE" id="PS51318">
    <property type="entry name" value="TAT"/>
    <property type="match status" value="1"/>
</dbReference>
<evidence type="ECO:0000313" key="2">
    <source>
        <dbReference type="EMBL" id="MEJ8568336.1"/>
    </source>
</evidence>
<dbReference type="InterPro" id="IPR010869">
    <property type="entry name" value="DUF1501"/>
</dbReference>
<name>A0AAW9REY7_9GAMM</name>
<dbReference type="PANTHER" id="PTHR43737">
    <property type="entry name" value="BLL7424 PROTEIN"/>
    <property type="match status" value="1"/>
</dbReference>
<dbReference type="Proteomes" id="UP001359886">
    <property type="component" value="Unassembled WGS sequence"/>
</dbReference>
<keyword evidence="1" id="KW-0732">Signal</keyword>
<protein>
    <submittedName>
        <fullName evidence="2">DUF1501 domain-containing protein</fullName>
    </submittedName>
</protein>
<feature type="signal peptide" evidence="1">
    <location>
        <begin position="1"/>
        <end position="26"/>
    </location>
</feature>
<dbReference type="EMBL" id="JAZHOG010000007">
    <property type="protein sequence ID" value="MEJ8568336.1"/>
    <property type="molecule type" value="Genomic_DNA"/>
</dbReference>
<evidence type="ECO:0000256" key="1">
    <source>
        <dbReference type="SAM" id="SignalP"/>
    </source>
</evidence>
<comment type="caution">
    <text evidence="2">The sequence shown here is derived from an EMBL/GenBank/DDBJ whole genome shotgun (WGS) entry which is preliminary data.</text>
</comment>
<proteinExistence type="predicted"/>
<organism evidence="2 3">
    <name type="scientific">Elongatibacter sediminis</name>
    <dbReference type="NCBI Taxonomy" id="3119006"/>
    <lineage>
        <taxon>Bacteria</taxon>
        <taxon>Pseudomonadati</taxon>
        <taxon>Pseudomonadota</taxon>
        <taxon>Gammaproteobacteria</taxon>
        <taxon>Chromatiales</taxon>
        <taxon>Wenzhouxiangellaceae</taxon>
        <taxon>Elongatibacter</taxon>
    </lineage>
</organism>
<keyword evidence="3" id="KW-1185">Reference proteome</keyword>
<dbReference type="InterPro" id="IPR006311">
    <property type="entry name" value="TAT_signal"/>
</dbReference>
<evidence type="ECO:0000313" key="3">
    <source>
        <dbReference type="Proteomes" id="UP001359886"/>
    </source>
</evidence>
<sequence length="462" mass="49826">MKRRQFLKSGPLSAAALGAFASRAEAAPAYNEEILVHIFLRGGIDGANLVVPLDANDHEYYSVMRPSLGIPDTGPGSALPIGSEPFGFNPVTAPLLDLYNAGNLAIVQAVGTPDDIASRSHFDAEKYIELGTPGLVGTPTGWLHRHFDAMATTLGQYPPEIFLPIIAFRNNPPVSLLGSTSALTVNSPSDFKLDNAFWRWSAGEPEDGYMQLDMLPDIYSIATDEFSEAGAQALAAEALLRLNFDPEYTGSGSLAYGDNTIGQRLSDIAQLIKLDLGARIFTVDYHNFDSHTNQDNPDNYDTLLAQLAAALAAFLNDLQQSGGSYAQRTTVVLQSEFGRRLYQNVSNGTDHGNGNLMLVLGDQVNGGAIYGNWPGLYPGTADGFVTYPNPKNGSTEPELFQGALATTTDFRRVLSEYLDVRCEHTTQTLANVFPGYSGYTPMGIFQPLAPPPETIFGHGFET</sequence>
<accession>A0AAW9REY7</accession>
<dbReference type="AlphaFoldDB" id="A0AAW9REY7"/>
<feature type="chain" id="PRO_5043824519" evidence="1">
    <location>
        <begin position="27"/>
        <end position="462"/>
    </location>
</feature>
<dbReference type="Pfam" id="PF07394">
    <property type="entry name" value="DUF1501"/>
    <property type="match status" value="1"/>
</dbReference>
<dbReference type="RefSeq" id="WP_354695655.1">
    <property type="nucleotide sequence ID" value="NZ_JAZHOG010000007.1"/>
</dbReference>